<keyword evidence="6" id="KW-0472">Membrane</keyword>
<evidence type="ECO:0000256" key="2">
    <source>
        <dbReference type="ARBA" id="ARBA00022670"/>
    </source>
</evidence>
<evidence type="ECO:0000256" key="4">
    <source>
        <dbReference type="ARBA" id="ARBA00022801"/>
    </source>
</evidence>
<evidence type="ECO:0000256" key="3">
    <source>
        <dbReference type="ARBA" id="ARBA00022729"/>
    </source>
</evidence>
<evidence type="ECO:0000256" key="1">
    <source>
        <dbReference type="ARBA" id="ARBA00011079"/>
    </source>
</evidence>
<evidence type="ECO:0008006" key="8">
    <source>
        <dbReference type="Google" id="ProtNLM"/>
    </source>
</evidence>
<keyword evidence="2" id="KW-0645">Protease</keyword>
<dbReference type="GO" id="GO:0006508">
    <property type="term" value="P:proteolysis"/>
    <property type="evidence" value="ECO:0007669"/>
    <property type="project" value="UniProtKB-KW"/>
</dbReference>
<dbReference type="InterPro" id="IPR029058">
    <property type="entry name" value="AB_hydrolase_fold"/>
</dbReference>
<keyword evidence="6" id="KW-1133">Transmembrane helix</keyword>
<sequence>MPTRYSNKRERKQKKGEEIEWLDFLFCRVFFFIYVTPVYMLCLAFIFTPSPCFTLHLYVTPLPDVMLALLLLVLIILFLSFRWPTQSRLAEAGTTAQGRQALSEAFSLCEPLPDDPETGWDLVYWVETALSHMAQGNYPYTSSYFMNGRGEMPPYPIIKACDTFLADDLMATCNEDPTALCPALYEGIASFVGVYYNNSEKLACNDIYTHLEKESTSEHNMLWDYQCCTEIFQAFGQDGIRDVFWPAPWNATSEAIRCENKYAGILPDMDWGIASFGNPDHWKRTTSNIVWSNGELDPWAGAGVMTNLSDSLISIMIPQAAHHLDLMFSNKRDTHAVRWARNFEMAHVLRWIDERRKKIKNWTATTHAR</sequence>
<dbReference type="PANTHER" id="PTHR11010:SF38">
    <property type="entry name" value="LYSOSOMAL PRO-X CARBOXYPEPTIDASE"/>
    <property type="match status" value="1"/>
</dbReference>
<evidence type="ECO:0000256" key="5">
    <source>
        <dbReference type="ARBA" id="ARBA00023180"/>
    </source>
</evidence>
<gene>
    <name evidence="7" type="ORF">DSPE1174_LOCUS14482</name>
</gene>
<evidence type="ECO:0000313" key="7">
    <source>
        <dbReference type="EMBL" id="CAD9424646.1"/>
    </source>
</evidence>
<feature type="transmembrane region" description="Helical" evidence="6">
    <location>
        <begin position="58"/>
        <end position="79"/>
    </location>
</feature>
<comment type="similarity">
    <text evidence="1">Belongs to the peptidase S28 family.</text>
</comment>
<keyword evidence="6" id="KW-0812">Transmembrane</keyword>
<organism evidence="7">
    <name type="scientific">Octactis speculum</name>
    <dbReference type="NCBI Taxonomy" id="3111310"/>
    <lineage>
        <taxon>Eukaryota</taxon>
        <taxon>Sar</taxon>
        <taxon>Stramenopiles</taxon>
        <taxon>Ochrophyta</taxon>
        <taxon>Dictyochophyceae</taxon>
        <taxon>Dictyochales</taxon>
        <taxon>Dictyochaceae</taxon>
        <taxon>Octactis</taxon>
    </lineage>
</organism>
<accession>A0A7S2CI96</accession>
<keyword evidence="3" id="KW-0732">Signal</keyword>
<dbReference type="InterPro" id="IPR008758">
    <property type="entry name" value="Peptidase_S28"/>
</dbReference>
<proteinExistence type="inferred from homology"/>
<reference evidence="7" key="1">
    <citation type="submission" date="2021-01" db="EMBL/GenBank/DDBJ databases">
        <authorList>
            <person name="Corre E."/>
            <person name="Pelletier E."/>
            <person name="Niang G."/>
            <person name="Scheremetjew M."/>
            <person name="Finn R."/>
            <person name="Kale V."/>
            <person name="Holt S."/>
            <person name="Cochrane G."/>
            <person name="Meng A."/>
            <person name="Brown T."/>
            <person name="Cohen L."/>
        </authorList>
    </citation>
    <scope>NUCLEOTIDE SEQUENCE</scope>
    <source>
        <strain evidence="7">CCMP1381</strain>
    </source>
</reference>
<name>A0A7S2CI96_9STRA</name>
<dbReference type="GO" id="GO:0008239">
    <property type="term" value="F:dipeptidyl-peptidase activity"/>
    <property type="evidence" value="ECO:0007669"/>
    <property type="project" value="TreeGrafter"/>
</dbReference>
<dbReference type="EMBL" id="HBGS01028547">
    <property type="protein sequence ID" value="CAD9424646.1"/>
    <property type="molecule type" value="Transcribed_RNA"/>
</dbReference>
<protein>
    <recommendedName>
        <fullName evidence="8">Lysosomal Pro-X carboxypeptidase</fullName>
    </recommendedName>
</protein>
<dbReference type="GO" id="GO:0070008">
    <property type="term" value="F:serine-type exopeptidase activity"/>
    <property type="evidence" value="ECO:0007669"/>
    <property type="project" value="InterPro"/>
</dbReference>
<evidence type="ECO:0000256" key="6">
    <source>
        <dbReference type="SAM" id="Phobius"/>
    </source>
</evidence>
<feature type="transmembrane region" description="Helical" evidence="6">
    <location>
        <begin position="21"/>
        <end position="46"/>
    </location>
</feature>
<keyword evidence="4" id="KW-0378">Hydrolase</keyword>
<dbReference type="Pfam" id="PF05577">
    <property type="entry name" value="Peptidase_S28"/>
    <property type="match status" value="1"/>
</dbReference>
<dbReference type="AlphaFoldDB" id="A0A7S2CI96"/>
<keyword evidence="5" id="KW-0325">Glycoprotein</keyword>
<dbReference type="Gene3D" id="3.40.50.1820">
    <property type="entry name" value="alpha/beta hydrolase"/>
    <property type="match status" value="1"/>
</dbReference>
<dbReference type="PANTHER" id="PTHR11010">
    <property type="entry name" value="PROTEASE S28 PRO-X CARBOXYPEPTIDASE-RELATED"/>
    <property type="match status" value="1"/>
</dbReference>